<dbReference type="Proteomes" id="UP000181980">
    <property type="component" value="Unassembled WGS sequence"/>
</dbReference>
<sequence>MSAIELCLLLLAALAAGSINGAVGSGSLVTLPVLLALGLDPAAAVTTNTIAMVTSALGGTLAYRKELREDRQHIRALRYISVVGGVIGSVLLLTTSSGALDVIVPILIGFALLLVIVQPRLAAMARARAASRAGDNPFGSRGLRVSILGCSIYGGYFAAAQGILLLGALSAFSGRPLNSTNGIKNLLTLTVNVTAATGFTIAYFLGHADVEWLAVAVMAVGATIGGYSGGRLAKALPDWVLRALIIVVAIVALGHELLD</sequence>
<dbReference type="InterPro" id="IPR002781">
    <property type="entry name" value="TM_pro_TauE-like"/>
</dbReference>
<dbReference type="RefSeq" id="WP_069113680.1">
    <property type="nucleotide sequence ID" value="NZ_FNUC01000004.1"/>
</dbReference>
<dbReference type="Pfam" id="PF01925">
    <property type="entry name" value="TauE"/>
    <property type="match status" value="1"/>
</dbReference>
<dbReference type="GO" id="GO:0005886">
    <property type="term" value="C:plasma membrane"/>
    <property type="evidence" value="ECO:0007669"/>
    <property type="project" value="UniProtKB-SubCell"/>
</dbReference>
<proteinExistence type="inferred from homology"/>
<evidence type="ECO:0000256" key="6">
    <source>
        <dbReference type="ARBA" id="ARBA00022989"/>
    </source>
</evidence>
<evidence type="ECO:0000256" key="8">
    <source>
        <dbReference type="RuleBase" id="RU363041"/>
    </source>
</evidence>
<feature type="transmembrane region" description="Helical" evidence="8">
    <location>
        <begin position="76"/>
        <end position="96"/>
    </location>
</feature>
<evidence type="ECO:0000256" key="3">
    <source>
        <dbReference type="ARBA" id="ARBA00022448"/>
    </source>
</evidence>
<dbReference type="EMBL" id="FNUC01000004">
    <property type="protein sequence ID" value="SEF18594.1"/>
    <property type="molecule type" value="Genomic_DNA"/>
</dbReference>
<evidence type="ECO:0000313" key="9">
    <source>
        <dbReference type="EMBL" id="SEF18594.1"/>
    </source>
</evidence>
<dbReference type="STRING" id="561176.SAMN04488561_6659"/>
<keyword evidence="5 8" id="KW-0812">Transmembrane</keyword>
<organism evidence="9 10">
    <name type="scientific">Jiangella alba</name>
    <dbReference type="NCBI Taxonomy" id="561176"/>
    <lineage>
        <taxon>Bacteria</taxon>
        <taxon>Bacillati</taxon>
        <taxon>Actinomycetota</taxon>
        <taxon>Actinomycetes</taxon>
        <taxon>Jiangellales</taxon>
        <taxon>Jiangellaceae</taxon>
        <taxon>Jiangella</taxon>
    </lineage>
</organism>
<dbReference type="PANTHER" id="PTHR30269">
    <property type="entry name" value="TRANSMEMBRANE PROTEIN YFCA"/>
    <property type="match status" value="1"/>
</dbReference>
<dbReference type="OrthoDB" id="3782574at2"/>
<dbReference type="InterPro" id="IPR052017">
    <property type="entry name" value="TSUP"/>
</dbReference>
<evidence type="ECO:0000256" key="5">
    <source>
        <dbReference type="ARBA" id="ARBA00022692"/>
    </source>
</evidence>
<dbReference type="PANTHER" id="PTHR30269:SF0">
    <property type="entry name" value="MEMBRANE TRANSPORTER PROTEIN YFCA-RELATED"/>
    <property type="match status" value="1"/>
</dbReference>
<protein>
    <recommendedName>
        <fullName evidence="8">Probable membrane transporter protein</fullName>
    </recommendedName>
</protein>
<gene>
    <name evidence="9" type="ORF">SAMN04488561_6659</name>
</gene>
<accession>A0A1H5PY74</accession>
<evidence type="ECO:0000256" key="4">
    <source>
        <dbReference type="ARBA" id="ARBA00022475"/>
    </source>
</evidence>
<feature type="transmembrane region" description="Helical" evidence="8">
    <location>
        <begin position="186"/>
        <end position="205"/>
    </location>
</feature>
<evidence type="ECO:0000256" key="2">
    <source>
        <dbReference type="ARBA" id="ARBA00009142"/>
    </source>
</evidence>
<keyword evidence="7 8" id="KW-0472">Membrane</keyword>
<feature type="transmembrane region" description="Helical" evidence="8">
    <location>
        <begin position="239"/>
        <end position="258"/>
    </location>
</feature>
<comment type="subcellular location">
    <subcellularLocation>
        <location evidence="1 8">Cell membrane</location>
        <topology evidence="1 8">Multi-pass membrane protein</topology>
    </subcellularLocation>
</comment>
<keyword evidence="6 8" id="KW-1133">Transmembrane helix</keyword>
<feature type="transmembrane region" description="Helical" evidence="8">
    <location>
        <begin position="102"/>
        <end position="122"/>
    </location>
</feature>
<feature type="transmembrane region" description="Helical" evidence="8">
    <location>
        <begin position="45"/>
        <end position="64"/>
    </location>
</feature>
<feature type="transmembrane region" description="Helical" evidence="8">
    <location>
        <begin position="212"/>
        <end position="233"/>
    </location>
</feature>
<name>A0A1H5PY74_9ACTN</name>
<keyword evidence="10" id="KW-1185">Reference proteome</keyword>
<keyword evidence="3" id="KW-0813">Transport</keyword>
<comment type="similarity">
    <text evidence="2 8">Belongs to the 4-toluene sulfonate uptake permease (TSUP) (TC 2.A.102) family.</text>
</comment>
<evidence type="ECO:0000256" key="1">
    <source>
        <dbReference type="ARBA" id="ARBA00004651"/>
    </source>
</evidence>
<evidence type="ECO:0000256" key="7">
    <source>
        <dbReference type="ARBA" id="ARBA00023136"/>
    </source>
</evidence>
<dbReference type="AlphaFoldDB" id="A0A1H5PY74"/>
<evidence type="ECO:0000313" key="10">
    <source>
        <dbReference type="Proteomes" id="UP000181980"/>
    </source>
</evidence>
<feature type="transmembrane region" description="Helical" evidence="8">
    <location>
        <begin position="143"/>
        <end position="166"/>
    </location>
</feature>
<reference evidence="10" key="1">
    <citation type="submission" date="2016-10" db="EMBL/GenBank/DDBJ databases">
        <authorList>
            <person name="Varghese N."/>
            <person name="Submissions S."/>
        </authorList>
    </citation>
    <scope>NUCLEOTIDE SEQUENCE [LARGE SCALE GENOMIC DNA]</scope>
    <source>
        <strain evidence="10">DSM 45237</strain>
    </source>
</reference>
<keyword evidence="4 8" id="KW-1003">Cell membrane</keyword>